<dbReference type="SUPFAM" id="SSF118215">
    <property type="entry name" value="Proton glutamate symport protein"/>
    <property type="match status" value="2"/>
</dbReference>
<dbReference type="Gene3D" id="1.10.3860.10">
    <property type="entry name" value="Sodium:dicarboxylate symporter"/>
    <property type="match status" value="1"/>
</dbReference>
<feature type="transmembrane region" description="Helical" evidence="7">
    <location>
        <begin position="69"/>
        <end position="90"/>
    </location>
</feature>
<evidence type="ECO:0000256" key="7">
    <source>
        <dbReference type="RuleBase" id="RU361216"/>
    </source>
</evidence>
<evidence type="ECO:0000256" key="1">
    <source>
        <dbReference type="ARBA" id="ARBA00004651"/>
    </source>
</evidence>
<evidence type="ECO:0000256" key="4">
    <source>
        <dbReference type="ARBA" id="ARBA00022692"/>
    </source>
</evidence>
<dbReference type="Proteomes" id="UP000095751">
    <property type="component" value="Unassembled WGS sequence"/>
</dbReference>
<feature type="transmembrane region" description="Helical" evidence="7">
    <location>
        <begin position="383"/>
        <end position="410"/>
    </location>
</feature>
<keyword evidence="5 7" id="KW-1133">Transmembrane helix</keyword>
<keyword evidence="3" id="KW-1003">Cell membrane</keyword>
<proteinExistence type="inferred from homology"/>
<evidence type="ECO:0000256" key="3">
    <source>
        <dbReference type="ARBA" id="ARBA00022475"/>
    </source>
</evidence>
<dbReference type="PANTHER" id="PTHR42865:SF7">
    <property type="entry name" value="PROTON_GLUTAMATE-ASPARTATE SYMPORTER"/>
    <property type="match status" value="1"/>
</dbReference>
<dbReference type="AlphaFoldDB" id="A0A1E7FM26"/>
<dbReference type="GO" id="GO:0005886">
    <property type="term" value="C:plasma membrane"/>
    <property type="evidence" value="ECO:0007669"/>
    <property type="project" value="UniProtKB-SubCell"/>
</dbReference>
<dbReference type="GO" id="GO:0015293">
    <property type="term" value="F:symporter activity"/>
    <property type="evidence" value="ECO:0007669"/>
    <property type="project" value="UniProtKB-UniRule"/>
</dbReference>
<accession>A0A1E7FM26</accession>
<evidence type="ECO:0000256" key="5">
    <source>
        <dbReference type="ARBA" id="ARBA00022989"/>
    </source>
</evidence>
<dbReference type="EMBL" id="KV784355">
    <property type="protein sequence ID" value="OEU19228.1"/>
    <property type="molecule type" value="Genomic_DNA"/>
</dbReference>
<dbReference type="PRINTS" id="PR00173">
    <property type="entry name" value="EDTRNSPORT"/>
</dbReference>
<protein>
    <recommendedName>
        <fullName evidence="7">Amino acid transporter</fullName>
    </recommendedName>
</protein>
<dbReference type="InterPro" id="IPR036458">
    <property type="entry name" value="Na:dicarbo_symporter_sf"/>
</dbReference>
<dbReference type="InParanoid" id="A0A1E7FM26"/>
<keyword evidence="9" id="KW-1185">Reference proteome</keyword>
<evidence type="ECO:0000313" key="9">
    <source>
        <dbReference type="Proteomes" id="UP000095751"/>
    </source>
</evidence>
<keyword evidence="6 7" id="KW-0472">Membrane</keyword>
<dbReference type="InterPro" id="IPR001991">
    <property type="entry name" value="Na-dicarboxylate_symporter"/>
</dbReference>
<name>A0A1E7FM26_9STRA</name>
<dbReference type="PANTHER" id="PTHR42865">
    <property type="entry name" value="PROTON/GLUTAMATE-ASPARTATE SYMPORTER"/>
    <property type="match status" value="1"/>
</dbReference>
<gene>
    <name evidence="8" type="primary">SDF_1</name>
    <name evidence="8" type="ORF">FRACYDRAFT_267964</name>
</gene>
<feature type="transmembrane region" description="Helical" evidence="7">
    <location>
        <begin position="347"/>
        <end position="371"/>
    </location>
</feature>
<feature type="transmembrane region" description="Helical" evidence="7">
    <location>
        <begin position="416"/>
        <end position="436"/>
    </location>
</feature>
<comment type="subcellular location">
    <subcellularLocation>
        <location evidence="1">Cell membrane</location>
        <topology evidence="1">Multi-pass membrane protein</topology>
    </subcellularLocation>
    <subcellularLocation>
        <location evidence="7">Membrane</location>
        <topology evidence="7">Multi-pass membrane protein</topology>
    </subcellularLocation>
</comment>
<keyword evidence="2 7" id="KW-0813">Transport</keyword>
<dbReference type="Pfam" id="PF00375">
    <property type="entry name" value="SDF"/>
    <property type="match status" value="2"/>
</dbReference>
<organism evidence="8 9">
    <name type="scientific">Fragilariopsis cylindrus CCMP1102</name>
    <dbReference type="NCBI Taxonomy" id="635003"/>
    <lineage>
        <taxon>Eukaryota</taxon>
        <taxon>Sar</taxon>
        <taxon>Stramenopiles</taxon>
        <taxon>Ochrophyta</taxon>
        <taxon>Bacillariophyta</taxon>
        <taxon>Bacillariophyceae</taxon>
        <taxon>Bacillariophycidae</taxon>
        <taxon>Bacillariales</taxon>
        <taxon>Bacillariaceae</taxon>
        <taxon>Fragilariopsis</taxon>
    </lineage>
</organism>
<feature type="transmembrane region" description="Helical" evidence="7">
    <location>
        <begin position="26"/>
        <end position="48"/>
    </location>
</feature>
<evidence type="ECO:0000313" key="8">
    <source>
        <dbReference type="EMBL" id="OEU19228.1"/>
    </source>
</evidence>
<keyword evidence="4 7" id="KW-0812">Transmembrane</keyword>
<comment type="similarity">
    <text evidence="7">Belongs to the dicarboxylate/amino acid:cation symporter (DAACS) (TC 2.A.23) family.</text>
</comment>
<feature type="transmembrane region" description="Helical" evidence="7">
    <location>
        <begin position="102"/>
        <end position="121"/>
    </location>
</feature>
<reference evidence="8 9" key="1">
    <citation type="submission" date="2016-09" db="EMBL/GenBank/DDBJ databases">
        <title>Extensive genetic diversity and differential bi-allelic expression allows diatom success in the polar Southern Ocean.</title>
        <authorList>
            <consortium name="DOE Joint Genome Institute"/>
            <person name="Mock T."/>
            <person name="Otillar R.P."/>
            <person name="Strauss J."/>
            <person name="Dupont C."/>
            <person name="Frickenhaus S."/>
            <person name="Maumus F."/>
            <person name="Mcmullan M."/>
            <person name="Sanges R."/>
            <person name="Schmutz J."/>
            <person name="Toseland A."/>
            <person name="Valas R."/>
            <person name="Veluchamy A."/>
            <person name="Ward B.J."/>
            <person name="Allen A."/>
            <person name="Barry K."/>
            <person name="Falciatore A."/>
            <person name="Ferrante M."/>
            <person name="Fortunato A.E."/>
            <person name="Gloeckner G."/>
            <person name="Gruber A."/>
            <person name="Hipkin R."/>
            <person name="Janech M."/>
            <person name="Kroth P."/>
            <person name="Leese F."/>
            <person name="Lindquist E."/>
            <person name="Lyon B.R."/>
            <person name="Martin J."/>
            <person name="Mayer C."/>
            <person name="Parker M."/>
            <person name="Quesneville H."/>
            <person name="Raymond J."/>
            <person name="Uhlig C."/>
            <person name="Valentin K.U."/>
            <person name="Worden A.Z."/>
            <person name="Armbrust E.V."/>
            <person name="Bowler C."/>
            <person name="Green B."/>
            <person name="Moulton V."/>
            <person name="Van Oosterhout C."/>
            <person name="Grigoriev I."/>
        </authorList>
    </citation>
    <scope>NUCLEOTIDE SEQUENCE [LARGE SCALE GENOMIC DNA]</scope>
    <source>
        <strain evidence="8 9">CCMP1102</strain>
    </source>
</reference>
<dbReference type="KEGG" id="fcy:FRACYDRAFT_267964"/>
<dbReference type="OrthoDB" id="70718at2759"/>
<keyword evidence="7" id="KW-0769">Symport</keyword>
<feature type="transmembrane region" description="Helical" evidence="7">
    <location>
        <begin position="305"/>
        <end position="335"/>
    </location>
</feature>
<evidence type="ECO:0000256" key="6">
    <source>
        <dbReference type="ARBA" id="ARBA00023136"/>
    </source>
</evidence>
<sequence>MMNDDTTTTGTSKKNGFCAVTQNHQILTILIFAIIGVGVGVGLSFWELDDPNDDTKKITLQWIGLLGDLFLRSLKCFVLPLVFVNVIISVVDMMTIGKASSIGWTVIGLYLLTTVAAAFFGSMSTLMFMGLYNTEENDADNVVVDTSPYVQLECGDEGSLSFLGEDDSGTISCSTNNAGSQFMIFDVNNVFATTNTVVKSSVAQVSLSDTIYNGIFTKIVPNNIIGAFAGNNFAAVIFFAIIFGAALSPLVSRKENSEGKTLMAIFQESDNVFQRIIRWIIMLTPYAVCSLIAEAIGDQDDLPALFANIGLLMASAMIAWILQIVFVYMGVFAVLTKSNPITYLQHIVPAQIFAFACASSAATIPISLAAVKATGRVPDTIGRFVIPLGATVNMDGGAVYFVCACIWLAVLNGEEITVASFLLLIIIATVGSIGTAPVPSASLVLIITAYNTVFNTVGTPNGFGYILAIDWFMDRCRTATNITGDCVVAGIVAHRCPITDDEDGDIEDINKEMAIDNKMENENDSEEENA</sequence>
<feature type="transmembrane region" description="Helical" evidence="7">
    <location>
        <begin position="233"/>
        <end position="252"/>
    </location>
</feature>
<evidence type="ECO:0000256" key="2">
    <source>
        <dbReference type="ARBA" id="ARBA00022448"/>
    </source>
</evidence>